<feature type="domain" description="Ketoreductase" evidence="5">
    <location>
        <begin position="6"/>
        <end position="181"/>
    </location>
</feature>
<keyword evidence="4" id="KW-0812">Transmembrane</keyword>
<dbReference type="PANTHER" id="PTHR42901:SF1">
    <property type="entry name" value="ALCOHOL DEHYDROGENASE"/>
    <property type="match status" value="1"/>
</dbReference>
<evidence type="ECO:0000256" key="2">
    <source>
        <dbReference type="ARBA" id="ARBA00023002"/>
    </source>
</evidence>
<dbReference type="EMBL" id="CBLY010000006">
    <property type="protein sequence ID" value="CDG33950.1"/>
    <property type="molecule type" value="Genomic_DNA"/>
</dbReference>
<dbReference type="NCBIfam" id="NF006776">
    <property type="entry name" value="PRK09291.1"/>
    <property type="match status" value="1"/>
</dbReference>
<gene>
    <name evidence="6" type="ORF">SACS_1212</name>
</gene>
<protein>
    <submittedName>
        <fullName evidence="6">Short-chain dehydrogenase/reductase SDR</fullName>
    </submittedName>
</protein>
<accession>A0A7U7J0W1</accession>
<evidence type="ECO:0000256" key="1">
    <source>
        <dbReference type="ARBA" id="ARBA00006484"/>
    </source>
</evidence>
<dbReference type="PANTHER" id="PTHR42901">
    <property type="entry name" value="ALCOHOL DEHYDROGENASE"/>
    <property type="match status" value="1"/>
</dbReference>
<dbReference type="Gene3D" id="3.40.50.720">
    <property type="entry name" value="NAD(P)-binding Rossmann-like Domain"/>
    <property type="match status" value="1"/>
</dbReference>
<keyword evidence="4" id="KW-0472">Membrane</keyword>
<evidence type="ECO:0000256" key="3">
    <source>
        <dbReference type="RuleBase" id="RU000363"/>
    </source>
</evidence>
<name>A0A7U7J0W1_9PROT</name>
<dbReference type="RefSeq" id="WP_043560274.1">
    <property type="nucleotide sequence ID" value="NZ_CBLY010000006.1"/>
</dbReference>
<reference evidence="6 7" key="2">
    <citation type="journal article" date="2014" name="PLoS ONE">
        <title>Evolution of mitochondria reconstructed from the energy metabolism of living bacteria.</title>
        <authorList>
            <person name="Degli Esposti M."/>
            <person name="Chouaia B."/>
            <person name="Comandatore F."/>
            <person name="Crotti E."/>
            <person name="Sassera D."/>
            <person name="Lievens P.M."/>
            <person name="Daffonchio D."/>
            <person name="Bandi C."/>
        </authorList>
    </citation>
    <scope>NUCLEOTIDE SEQUENCE [LARGE SCALE GENOMIC DNA]</scope>
    <source>
        <strain evidence="7">AM169</strain>
    </source>
</reference>
<evidence type="ECO:0000256" key="4">
    <source>
        <dbReference type="SAM" id="Phobius"/>
    </source>
</evidence>
<evidence type="ECO:0000313" key="6">
    <source>
        <dbReference type="EMBL" id="CDG33950.1"/>
    </source>
</evidence>
<keyword evidence="4" id="KW-1133">Transmembrane helix</keyword>
<dbReference type="Proteomes" id="UP000027590">
    <property type="component" value="Unassembled WGS sequence"/>
</dbReference>
<dbReference type="InterPro" id="IPR002347">
    <property type="entry name" value="SDR_fam"/>
</dbReference>
<comment type="similarity">
    <text evidence="1 3">Belongs to the short-chain dehydrogenases/reductases (SDR) family.</text>
</comment>
<dbReference type="SMART" id="SM00822">
    <property type="entry name" value="PKS_KR"/>
    <property type="match status" value="1"/>
</dbReference>
<organism evidence="6 7">
    <name type="scientific">Parasaccharibacter apium</name>
    <dbReference type="NCBI Taxonomy" id="1510841"/>
    <lineage>
        <taxon>Bacteria</taxon>
        <taxon>Pseudomonadati</taxon>
        <taxon>Pseudomonadota</taxon>
        <taxon>Alphaproteobacteria</taxon>
        <taxon>Acetobacterales</taxon>
        <taxon>Acetobacteraceae</taxon>
        <taxon>Parasaccharibacter</taxon>
    </lineage>
</organism>
<proteinExistence type="inferred from homology"/>
<dbReference type="SUPFAM" id="SSF51735">
    <property type="entry name" value="NAD(P)-binding Rossmann-fold domains"/>
    <property type="match status" value="1"/>
</dbReference>
<dbReference type="Pfam" id="PF00106">
    <property type="entry name" value="adh_short"/>
    <property type="match status" value="1"/>
</dbReference>
<comment type="caution">
    <text evidence="6">The sequence shown here is derived from an EMBL/GenBank/DDBJ whole genome shotgun (WGS) entry which is preliminary data.</text>
</comment>
<dbReference type="PRINTS" id="PR00081">
    <property type="entry name" value="GDHRDH"/>
</dbReference>
<keyword evidence="2" id="KW-0560">Oxidoreductase</keyword>
<dbReference type="PRINTS" id="PR00080">
    <property type="entry name" value="SDRFAMILY"/>
</dbReference>
<dbReference type="InterPro" id="IPR057326">
    <property type="entry name" value="KR_dom"/>
</dbReference>
<evidence type="ECO:0000313" key="7">
    <source>
        <dbReference type="Proteomes" id="UP000027590"/>
    </source>
</evidence>
<dbReference type="InterPro" id="IPR036291">
    <property type="entry name" value="NAD(P)-bd_dom_sf"/>
</dbReference>
<dbReference type="GO" id="GO:0016491">
    <property type="term" value="F:oxidoreductase activity"/>
    <property type="evidence" value="ECO:0007669"/>
    <property type="project" value="UniProtKB-KW"/>
</dbReference>
<feature type="transmembrane region" description="Helical" evidence="4">
    <location>
        <begin position="130"/>
        <end position="148"/>
    </location>
</feature>
<sequence length="257" mass="28611">MTNEVRKILVTGAGSGLGLRFSIELAKRGHRVIGAVHLHSQMNCLEEAAKEAGVTVSVIKADITDPVDRAYLARHDVDILVNNAGIGEGGALADMPMPVLRRQFEVNYFATMEVSHPFIRRFAKRKRGRIVFISSIAGVITGPFTGAYCASKHALETSARSLRNELKDLGVSVACINPGPYETGFNDRMVEAHKNWYCPEESLISHEDLEFTKPQIDPDRDISEMVDVILDDHSKARNVSPKEIIPEIRKMQDKEWD</sequence>
<evidence type="ECO:0000259" key="5">
    <source>
        <dbReference type="SMART" id="SM00822"/>
    </source>
</evidence>
<reference evidence="6 7" key="1">
    <citation type="journal article" date="2014" name="Genome Biol. Evol.">
        <title>Acetic acid bacteria genomes reveal functional traits for adaptation to life in insect guts.</title>
        <authorList>
            <person name="Chouaia B."/>
            <person name="Gaiarsa S."/>
            <person name="Crotti E."/>
            <person name="Comandatore F."/>
            <person name="Degli Esposti M."/>
            <person name="Ricci I."/>
            <person name="Alma A."/>
            <person name="Favia G."/>
            <person name="Bandi C."/>
            <person name="Daffonchio D."/>
        </authorList>
    </citation>
    <scope>NUCLEOTIDE SEQUENCE [LARGE SCALE GENOMIC DNA]</scope>
    <source>
        <strain evidence="7">AM169</strain>
    </source>
</reference>
<dbReference type="AlphaFoldDB" id="A0A7U7J0W1"/>